<dbReference type="SUPFAM" id="SSF52335">
    <property type="entry name" value="Methylglyoxal synthase-like"/>
    <property type="match status" value="1"/>
</dbReference>
<dbReference type="GO" id="GO:0008929">
    <property type="term" value="F:methylglyoxal synthase activity"/>
    <property type="evidence" value="ECO:0007669"/>
    <property type="project" value="InterPro"/>
</dbReference>
<name>A0A0D3IBF0_EMIH1</name>
<dbReference type="KEGG" id="ehx:EMIHUDRAFT_217301"/>
<dbReference type="eggNOG" id="ENOG502S3H6">
    <property type="taxonomic scope" value="Eukaryota"/>
</dbReference>
<dbReference type="InterPro" id="IPR011607">
    <property type="entry name" value="MGS-like_dom"/>
</dbReference>
<reference evidence="4" key="1">
    <citation type="journal article" date="2013" name="Nature">
        <title>Pan genome of the phytoplankton Emiliania underpins its global distribution.</title>
        <authorList>
            <person name="Read B.A."/>
            <person name="Kegel J."/>
            <person name="Klute M.J."/>
            <person name="Kuo A."/>
            <person name="Lefebvre S.C."/>
            <person name="Maumus F."/>
            <person name="Mayer C."/>
            <person name="Miller J."/>
            <person name="Monier A."/>
            <person name="Salamov A."/>
            <person name="Young J."/>
            <person name="Aguilar M."/>
            <person name="Claverie J.M."/>
            <person name="Frickenhaus S."/>
            <person name="Gonzalez K."/>
            <person name="Herman E.K."/>
            <person name="Lin Y.C."/>
            <person name="Napier J."/>
            <person name="Ogata H."/>
            <person name="Sarno A.F."/>
            <person name="Shmutz J."/>
            <person name="Schroeder D."/>
            <person name="de Vargas C."/>
            <person name="Verret F."/>
            <person name="von Dassow P."/>
            <person name="Valentin K."/>
            <person name="Van de Peer Y."/>
            <person name="Wheeler G."/>
            <person name="Dacks J.B."/>
            <person name="Delwiche C.F."/>
            <person name="Dyhrman S.T."/>
            <person name="Glockner G."/>
            <person name="John U."/>
            <person name="Richards T."/>
            <person name="Worden A.Z."/>
            <person name="Zhang X."/>
            <person name="Grigoriev I.V."/>
            <person name="Allen A.E."/>
            <person name="Bidle K."/>
            <person name="Borodovsky M."/>
            <person name="Bowler C."/>
            <person name="Brownlee C."/>
            <person name="Cock J.M."/>
            <person name="Elias M."/>
            <person name="Gladyshev V.N."/>
            <person name="Groth M."/>
            <person name="Guda C."/>
            <person name="Hadaegh A."/>
            <person name="Iglesias-Rodriguez M.D."/>
            <person name="Jenkins J."/>
            <person name="Jones B.M."/>
            <person name="Lawson T."/>
            <person name="Leese F."/>
            <person name="Lindquist E."/>
            <person name="Lobanov A."/>
            <person name="Lomsadze A."/>
            <person name="Malik S.B."/>
            <person name="Marsh M.E."/>
            <person name="Mackinder L."/>
            <person name="Mock T."/>
            <person name="Mueller-Roeber B."/>
            <person name="Pagarete A."/>
            <person name="Parker M."/>
            <person name="Probert I."/>
            <person name="Quesneville H."/>
            <person name="Raines C."/>
            <person name="Rensing S.A."/>
            <person name="Riano-Pachon D.M."/>
            <person name="Richier S."/>
            <person name="Rokitta S."/>
            <person name="Shiraiwa Y."/>
            <person name="Soanes D.M."/>
            <person name="van der Giezen M."/>
            <person name="Wahlund T.M."/>
            <person name="Williams B."/>
            <person name="Wilson W."/>
            <person name="Wolfe G."/>
            <person name="Wurch L.L."/>
        </authorList>
    </citation>
    <scope>NUCLEOTIDE SEQUENCE</scope>
</reference>
<protein>
    <recommendedName>
        <fullName evidence="2">MGS-like domain-containing protein</fullName>
    </recommendedName>
</protein>
<dbReference type="AlphaFoldDB" id="A0A0D3IBF0"/>
<evidence type="ECO:0000313" key="3">
    <source>
        <dbReference type="EnsemblProtists" id="EOD08585"/>
    </source>
</evidence>
<dbReference type="SMART" id="SM00851">
    <property type="entry name" value="MGS"/>
    <property type="match status" value="1"/>
</dbReference>
<dbReference type="GO" id="GO:0005829">
    <property type="term" value="C:cytosol"/>
    <property type="evidence" value="ECO:0007669"/>
    <property type="project" value="TreeGrafter"/>
</dbReference>
<dbReference type="InterPro" id="IPR018148">
    <property type="entry name" value="Methylglyoxal_synth_AS"/>
</dbReference>
<reference evidence="3" key="2">
    <citation type="submission" date="2024-10" db="UniProtKB">
        <authorList>
            <consortium name="EnsemblProtists"/>
        </authorList>
    </citation>
    <scope>IDENTIFICATION</scope>
</reference>
<evidence type="ECO:0000313" key="4">
    <source>
        <dbReference type="Proteomes" id="UP000013827"/>
    </source>
</evidence>
<dbReference type="InterPro" id="IPR004363">
    <property type="entry name" value="Methylgl_synth"/>
</dbReference>
<dbReference type="RefSeq" id="XP_005761014.1">
    <property type="nucleotide sequence ID" value="XM_005760957.1"/>
</dbReference>
<dbReference type="PROSITE" id="PS01335">
    <property type="entry name" value="METHYLGLYOXAL_SYNTH"/>
    <property type="match status" value="1"/>
</dbReference>
<dbReference type="EnsemblProtists" id="EOD08585">
    <property type="protein sequence ID" value="EOD08585"/>
    <property type="gene ID" value="EMIHUDRAFT_217301"/>
</dbReference>
<feature type="region of interest" description="Disordered" evidence="1">
    <location>
        <begin position="314"/>
        <end position="386"/>
    </location>
</feature>
<evidence type="ECO:0000256" key="1">
    <source>
        <dbReference type="SAM" id="MobiDB-lite"/>
    </source>
</evidence>
<dbReference type="InterPro" id="IPR036914">
    <property type="entry name" value="MGS-like_dom_sf"/>
</dbReference>
<dbReference type="STRING" id="2903.R1D1V0"/>
<feature type="compositionally biased region" description="Low complexity" evidence="1">
    <location>
        <begin position="358"/>
        <end position="372"/>
    </location>
</feature>
<dbReference type="PANTHER" id="PTHR30492">
    <property type="entry name" value="METHYLGLYOXAL SYNTHASE"/>
    <property type="match status" value="1"/>
</dbReference>
<organism evidence="3 4">
    <name type="scientific">Emiliania huxleyi (strain CCMP1516)</name>
    <dbReference type="NCBI Taxonomy" id="280463"/>
    <lineage>
        <taxon>Eukaryota</taxon>
        <taxon>Haptista</taxon>
        <taxon>Haptophyta</taxon>
        <taxon>Prymnesiophyceae</taxon>
        <taxon>Isochrysidales</taxon>
        <taxon>Noelaerhabdaceae</taxon>
        <taxon>Emiliania</taxon>
    </lineage>
</organism>
<dbReference type="PANTHER" id="PTHR30492:SF0">
    <property type="entry name" value="METHYLGLYOXAL SYNTHASE"/>
    <property type="match status" value="1"/>
</dbReference>
<dbReference type="Proteomes" id="UP000013827">
    <property type="component" value="Unassembled WGS sequence"/>
</dbReference>
<keyword evidence="4" id="KW-1185">Reference proteome</keyword>
<dbReference type="GO" id="GO:0019242">
    <property type="term" value="P:methylglyoxal biosynthetic process"/>
    <property type="evidence" value="ECO:0007669"/>
    <property type="project" value="InterPro"/>
</dbReference>
<evidence type="ECO:0000259" key="2">
    <source>
        <dbReference type="SMART" id="SM00851"/>
    </source>
</evidence>
<proteinExistence type="predicted"/>
<dbReference type="Gene3D" id="3.40.50.1380">
    <property type="entry name" value="Methylglyoxal synthase-like domain"/>
    <property type="match status" value="1"/>
</dbReference>
<feature type="region of interest" description="Disordered" evidence="1">
    <location>
        <begin position="1"/>
        <end position="27"/>
    </location>
</feature>
<accession>A0A0D3IBF0</accession>
<dbReference type="NCBIfam" id="NF003559">
    <property type="entry name" value="PRK05234.1"/>
    <property type="match status" value="1"/>
</dbReference>
<sequence length="395" mass="42328">MCAKEPRATQPRPASPPITAPKVHSPPISGEATKLNILQSSIKRVALSSSFTNDAFDRIEAEISRHPRRAKLIFGADNQQSLESLFASDKSMRSKKSEEGTSMLGPSDMRSLALIAHNHMKPAMRMFVEEHAETLKRFRVTGTASTMAMLRTVFGEDDEVVYGAVCSSGPLGGDAQIAALMCLEDIGAVIFFTDPLSAHPHQADVDSLIRLINVHNVLHATNPTSAEGLMHLLKTAVECNEPERIPSFFFTIQSPAVPEYQAQQAAVIKAASNIQTPEGEPSGAAPGTLRQPSADKMSIAKHVFKQGSLKYLSTSSERSLTSVPEAGPERSTPRESGFRLRQRGSLDDEVARVRESRTPSADSTSTPSPDAAPGGGKPKGRAGKVIPKIGACIIG</sequence>
<feature type="domain" description="MGS-like" evidence="2">
    <location>
        <begin position="123"/>
        <end position="221"/>
    </location>
</feature>
<feature type="compositionally biased region" description="Basic and acidic residues" evidence="1">
    <location>
        <begin position="327"/>
        <end position="357"/>
    </location>
</feature>
<dbReference type="PaxDb" id="2903-EOD08585"/>
<dbReference type="HOGENOM" id="CLU_699145_0_0_1"/>
<dbReference type="GeneID" id="17254682"/>